<dbReference type="Gene3D" id="1.10.150.120">
    <property type="entry name" value="[2Fe-2S]-binding domain"/>
    <property type="match status" value="1"/>
</dbReference>
<dbReference type="PROSITE" id="PS00197">
    <property type="entry name" value="2FE2S_FER_1"/>
    <property type="match status" value="1"/>
</dbReference>
<dbReference type="Proteomes" id="UP001055156">
    <property type="component" value="Unassembled WGS sequence"/>
</dbReference>
<evidence type="ECO:0000256" key="3">
    <source>
        <dbReference type="ARBA" id="ARBA00023002"/>
    </source>
</evidence>
<dbReference type="InterPro" id="IPR012675">
    <property type="entry name" value="Beta-grasp_dom_sf"/>
</dbReference>
<feature type="domain" description="2Fe-2S ferredoxin-type" evidence="6">
    <location>
        <begin position="15"/>
        <end position="91"/>
    </location>
</feature>
<keyword evidence="5" id="KW-0411">Iron-sulfur</keyword>
<dbReference type="RefSeq" id="WP_238309327.1">
    <property type="nucleotide sequence ID" value="NZ_BPQV01000001.1"/>
</dbReference>
<keyword evidence="8" id="KW-1185">Reference proteome</keyword>
<comment type="caution">
    <text evidence="7">The sequence shown here is derived from an EMBL/GenBank/DDBJ whole genome shotgun (WGS) entry which is preliminary data.</text>
</comment>
<reference evidence="7" key="1">
    <citation type="journal article" date="2021" name="Front. Microbiol.">
        <title>Comprehensive Comparative Genomics and Phenotyping of Methylobacterium Species.</title>
        <authorList>
            <person name="Alessa O."/>
            <person name="Ogura Y."/>
            <person name="Fujitani Y."/>
            <person name="Takami H."/>
            <person name="Hayashi T."/>
            <person name="Sahin N."/>
            <person name="Tani A."/>
        </authorList>
    </citation>
    <scope>NUCLEOTIDE SEQUENCE</scope>
    <source>
        <strain evidence="7">NBRC 15689</strain>
    </source>
</reference>
<keyword evidence="3" id="KW-0560">Oxidoreductase</keyword>
<evidence type="ECO:0000256" key="2">
    <source>
        <dbReference type="ARBA" id="ARBA00022723"/>
    </source>
</evidence>
<dbReference type="Pfam" id="PF00111">
    <property type="entry name" value="Fer2"/>
    <property type="match status" value="1"/>
</dbReference>
<gene>
    <name evidence="7" type="primary">cdhC_1</name>
    <name evidence="7" type="ORF">LKMONMHP_0209</name>
</gene>
<organism evidence="7 8">
    <name type="scientific">Methylobacterium organophilum</name>
    <dbReference type="NCBI Taxonomy" id="410"/>
    <lineage>
        <taxon>Bacteria</taxon>
        <taxon>Pseudomonadati</taxon>
        <taxon>Pseudomonadota</taxon>
        <taxon>Alphaproteobacteria</taxon>
        <taxon>Hyphomicrobiales</taxon>
        <taxon>Methylobacteriaceae</taxon>
        <taxon>Methylobacterium</taxon>
    </lineage>
</organism>
<dbReference type="SUPFAM" id="SSF47741">
    <property type="entry name" value="CO dehydrogenase ISP C-domain like"/>
    <property type="match status" value="1"/>
</dbReference>
<dbReference type="InterPro" id="IPR036884">
    <property type="entry name" value="2Fe-2S-bd_dom_sf"/>
</dbReference>
<evidence type="ECO:0000313" key="8">
    <source>
        <dbReference type="Proteomes" id="UP001055156"/>
    </source>
</evidence>
<dbReference type="InterPro" id="IPR001041">
    <property type="entry name" value="2Fe-2S_ferredoxin-type"/>
</dbReference>
<keyword evidence="2" id="KW-0479">Metal-binding</keyword>
<dbReference type="Gene3D" id="3.10.20.30">
    <property type="match status" value="1"/>
</dbReference>
<dbReference type="SUPFAM" id="SSF54292">
    <property type="entry name" value="2Fe-2S ferredoxin-like"/>
    <property type="match status" value="1"/>
</dbReference>
<name>A0ABQ4T2D1_METOR</name>
<dbReference type="EMBL" id="BPQV01000001">
    <property type="protein sequence ID" value="GJE25373.1"/>
    <property type="molecule type" value="Genomic_DNA"/>
</dbReference>
<evidence type="ECO:0000259" key="6">
    <source>
        <dbReference type="PROSITE" id="PS51085"/>
    </source>
</evidence>
<dbReference type="InterPro" id="IPR006058">
    <property type="entry name" value="2Fe2S_fd_BS"/>
</dbReference>
<dbReference type="CDD" id="cd00207">
    <property type="entry name" value="fer2"/>
    <property type="match status" value="1"/>
</dbReference>
<dbReference type="InterPro" id="IPR002888">
    <property type="entry name" value="2Fe-2S-bd"/>
</dbReference>
<accession>A0ABQ4T2D1</accession>
<evidence type="ECO:0000256" key="1">
    <source>
        <dbReference type="ARBA" id="ARBA00022714"/>
    </source>
</evidence>
<dbReference type="Pfam" id="PF01799">
    <property type="entry name" value="Fer2_2"/>
    <property type="match status" value="1"/>
</dbReference>
<evidence type="ECO:0000256" key="5">
    <source>
        <dbReference type="ARBA" id="ARBA00023014"/>
    </source>
</evidence>
<evidence type="ECO:0000313" key="7">
    <source>
        <dbReference type="EMBL" id="GJE25373.1"/>
    </source>
</evidence>
<dbReference type="PANTHER" id="PTHR44379">
    <property type="entry name" value="OXIDOREDUCTASE WITH IRON-SULFUR SUBUNIT"/>
    <property type="match status" value="1"/>
</dbReference>
<proteinExistence type="predicted"/>
<dbReference type="PANTHER" id="PTHR44379:SF5">
    <property type="entry name" value="OXIDOREDUCTASE WITH IRON-SULFUR SUBUNIT"/>
    <property type="match status" value="1"/>
</dbReference>
<evidence type="ECO:0000256" key="4">
    <source>
        <dbReference type="ARBA" id="ARBA00023004"/>
    </source>
</evidence>
<dbReference type="InterPro" id="IPR051452">
    <property type="entry name" value="Diverse_Oxidoreductases"/>
</dbReference>
<sequence>MSGSTFPAAAKPALHRIAATVNGEPAEATVPPRLLLSELLRDRLGLTGTHVGCGTGACGSCTVLVDGAPMRACLMLAVQADGATIETIESVGGPEGLHPVQQAFQDHHALQCGFCTPGIVMAAVSLFREDPQPSPEALDAMLQGHLCRCTGYRNIAEALATLAIPAQPEV</sequence>
<dbReference type="PROSITE" id="PS51085">
    <property type="entry name" value="2FE2S_FER_2"/>
    <property type="match status" value="1"/>
</dbReference>
<keyword evidence="1" id="KW-0001">2Fe-2S</keyword>
<dbReference type="InterPro" id="IPR036010">
    <property type="entry name" value="2Fe-2S_ferredoxin-like_sf"/>
</dbReference>
<keyword evidence="4" id="KW-0408">Iron</keyword>
<reference evidence="7" key="2">
    <citation type="submission" date="2021-08" db="EMBL/GenBank/DDBJ databases">
        <authorList>
            <person name="Tani A."/>
            <person name="Ola A."/>
            <person name="Ogura Y."/>
            <person name="Katsura K."/>
            <person name="Hayashi T."/>
        </authorList>
    </citation>
    <scope>NUCLEOTIDE SEQUENCE</scope>
    <source>
        <strain evidence="7">NBRC 15689</strain>
    </source>
</reference>
<protein>
    <submittedName>
        <fullName evidence="7">Caffeine dehydrogenase subunit gamma</fullName>
    </submittedName>
</protein>